<protein>
    <recommendedName>
        <fullName evidence="3">Glutathione S-transferase</fullName>
        <ecNumber evidence="3">2.5.1.18</ecNumber>
    </recommendedName>
</protein>
<dbReference type="SFLD" id="SFLDG01152">
    <property type="entry name" value="Main.3:_Omega-_and_Tau-like"/>
    <property type="match status" value="1"/>
</dbReference>
<organism evidence="7 8">
    <name type="scientific">Momordica charantia</name>
    <name type="common">Bitter gourd</name>
    <name type="synonym">Balsam pear</name>
    <dbReference type="NCBI Taxonomy" id="3673"/>
    <lineage>
        <taxon>Eukaryota</taxon>
        <taxon>Viridiplantae</taxon>
        <taxon>Streptophyta</taxon>
        <taxon>Embryophyta</taxon>
        <taxon>Tracheophyta</taxon>
        <taxon>Spermatophyta</taxon>
        <taxon>Magnoliopsida</taxon>
        <taxon>eudicotyledons</taxon>
        <taxon>Gunneridae</taxon>
        <taxon>Pentapetalae</taxon>
        <taxon>rosids</taxon>
        <taxon>fabids</taxon>
        <taxon>Cucurbitales</taxon>
        <taxon>Cucurbitaceae</taxon>
        <taxon>Momordiceae</taxon>
        <taxon>Momordica</taxon>
    </lineage>
</organism>
<dbReference type="SFLD" id="SFLDS00019">
    <property type="entry name" value="Glutathione_Transferase_(cytos"/>
    <property type="match status" value="1"/>
</dbReference>
<dbReference type="PANTHER" id="PTHR11260:SF622">
    <property type="entry name" value="GLUTATHIONE S-TRANSFERASE"/>
    <property type="match status" value="1"/>
</dbReference>
<dbReference type="InterPro" id="IPR045074">
    <property type="entry name" value="GST_C_Tau"/>
</dbReference>
<evidence type="ECO:0000259" key="5">
    <source>
        <dbReference type="PROSITE" id="PS50404"/>
    </source>
</evidence>
<proteinExistence type="inferred from homology"/>
<keyword evidence="1 3" id="KW-0808">Transferase</keyword>
<keyword evidence="7" id="KW-1185">Reference proteome</keyword>
<dbReference type="InterPro" id="IPR040079">
    <property type="entry name" value="Glutathione_S-Trfase"/>
</dbReference>
<comment type="catalytic activity">
    <reaction evidence="2 3">
        <text>RX + glutathione = an S-substituted glutathione + a halide anion + H(+)</text>
        <dbReference type="Rhea" id="RHEA:16437"/>
        <dbReference type="ChEBI" id="CHEBI:15378"/>
        <dbReference type="ChEBI" id="CHEBI:16042"/>
        <dbReference type="ChEBI" id="CHEBI:17792"/>
        <dbReference type="ChEBI" id="CHEBI:57925"/>
        <dbReference type="ChEBI" id="CHEBI:90779"/>
        <dbReference type="EC" id="2.5.1.18"/>
    </reaction>
</comment>
<feature type="compositionally biased region" description="Polar residues" evidence="4">
    <location>
        <begin position="1"/>
        <end position="14"/>
    </location>
</feature>
<dbReference type="Proteomes" id="UP000504603">
    <property type="component" value="Unplaced"/>
</dbReference>
<feature type="domain" description="GST C-terminal" evidence="6">
    <location>
        <begin position="111"/>
        <end position="242"/>
    </location>
</feature>
<dbReference type="Pfam" id="PF02798">
    <property type="entry name" value="GST_N"/>
    <property type="match status" value="1"/>
</dbReference>
<dbReference type="SUPFAM" id="SSF52833">
    <property type="entry name" value="Thioredoxin-like"/>
    <property type="match status" value="1"/>
</dbReference>
<accession>A0A6J1DDY2</accession>
<dbReference type="GO" id="GO:0005829">
    <property type="term" value="C:cytosol"/>
    <property type="evidence" value="ECO:0007669"/>
    <property type="project" value="UniProtKB-SubCell"/>
</dbReference>
<feature type="domain" description="GST N-terminal" evidence="5">
    <location>
        <begin position="26"/>
        <end position="105"/>
    </location>
</feature>
<evidence type="ECO:0000256" key="1">
    <source>
        <dbReference type="ARBA" id="ARBA00022679"/>
    </source>
</evidence>
<dbReference type="InterPro" id="IPR036249">
    <property type="entry name" value="Thioredoxin-like_sf"/>
</dbReference>
<dbReference type="GeneID" id="111019191"/>
<dbReference type="EC" id="2.5.1.18" evidence="3"/>
<dbReference type="CDD" id="cd03058">
    <property type="entry name" value="GST_N_Tau"/>
    <property type="match status" value="1"/>
</dbReference>
<dbReference type="InterPro" id="IPR036282">
    <property type="entry name" value="Glutathione-S-Trfase_C_sf"/>
</dbReference>
<evidence type="ECO:0000256" key="4">
    <source>
        <dbReference type="SAM" id="MobiDB-lite"/>
    </source>
</evidence>
<gene>
    <name evidence="8" type="primary">LOC111019191</name>
</gene>
<evidence type="ECO:0000313" key="8">
    <source>
        <dbReference type="RefSeq" id="XP_022151216.1"/>
    </source>
</evidence>
<dbReference type="SFLD" id="SFLDG00358">
    <property type="entry name" value="Main_(cytGST)"/>
    <property type="match status" value="1"/>
</dbReference>
<dbReference type="Gene3D" id="3.40.30.10">
    <property type="entry name" value="Glutaredoxin"/>
    <property type="match status" value="1"/>
</dbReference>
<dbReference type="CDD" id="cd03185">
    <property type="entry name" value="GST_C_Tau"/>
    <property type="match status" value="1"/>
</dbReference>
<evidence type="ECO:0000256" key="3">
    <source>
        <dbReference type="RuleBase" id="RU369102"/>
    </source>
</evidence>
<keyword evidence="3" id="KW-0963">Cytoplasm</keyword>
<dbReference type="PROSITE" id="PS50405">
    <property type="entry name" value="GST_CTER"/>
    <property type="match status" value="1"/>
</dbReference>
<dbReference type="PANTHER" id="PTHR11260">
    <property type="entry name" value="GLUTATHIONE S-TRANSFERASE, GST, SUPERFAMILY, GST DOMAIN CONTAINING"/>
    <property type="match status" value="1"/>
</dbReference>
<dbReference type="PROSITE" id="PS50404">
    <property type="entry name" value="GST_NTER"/>
    <property type="match status" value="1"/>
</dbReference>
<dbReference type="InterPro" id="IPR004045">
    <property type="entry name" value="Glutathione_S-Trfase_N"/>
</dbReference>
<dbReference type="GO" id="GO:0004364">
    <property type="term" value="F:glutathione transferase activity"/>
    <property type="evidence" value="ECO:0007669"/>
    <property type="project" value="UniProtKB-UniRule"/>
</dbReference>
<comment type="function">
    <text evidence="3">Is involved in the conjugation of reduced glutathione to a wide number of exogenous and endogenous hydrophobic electrophiles.</text>
</comment>
<evidence type="ECO:0000256" key="2">
    <source>
        <dbReference type="ARBA" id="ARBA00047960"/>
    </source>
</evidence>
<evidence type="ECO:0000259" key="6">
    <source>
        <dbReference type="PROSITE" id="PS50405"/>
    </source>
</evidence>
<reference evidence="8" key="1">
    <citation type="submission" date="2025-08" db="UniProtKB">
        <authorList>
            <consortium name="RefSeq"/>
        </authorList>
    </citation>
    <scope>IDENTIFICATION</scope>
    <source>
        <strain evidence="8">OHB3-1</strain>
    </source>
</reference>
<feature type="region of interest" description="Disordered" evidence="4">
    <location>
        <begin position="1"/>
        <end position="20"/>
    </location>
</feature>
<sequence>MKFNSYKSSSLKHQQPQREKMEGKQSEVVLFGSWYSSYCTRIVLALKIKGINFEYVEEDLANKSELLINYNPVHQKVPVLVHKGNPIAESFVILEYIEDHWNHHPKILPEDPYERAKVRFWAQFYDQKIMLGALPILKSSEGEERERACEELSKLIRVFEEGMKKDLPGKFPFYDGENLGLVDIVVGPNASNYLALREVVGPVIDSKRNPDFFSWVDALKAHPLIKETLPPHHKMVQKLKEKIPQKPKDH</sequence>
<evidence type="ECO:0000313" key="7">
    <source>
        <dbReference type="Proteomes" id="UP000504603"/>
    </source>
</evidence>
<dbReference type="FunFam" id="3.40.30.10:FF:000014">
    <property type="entry name" value="Tau class glutathione S-transferase"/>
    <property type="match status" value="1"/>
</dbReference>
<dbReference type="GO" id="GO:0006749">
    <property type="term" value="P:glutathione metabolic process"/>
    <property type="evidence" value="ECO:0007669"/>
    <property type="project" value="InterPro"/>
</dbReference>
<dbReference type="InterPro" id="IPR045073">
    <property type="entry name" value="Omega/Tau-like"/>
</dbReference>
<dbReference type="RefSeq" id="XP_022151216.1">
    <property type="nucleotide sequence ID" value="XM_022295524.1"/>
</dbReference>
<dbReference type="AlphaFoldDB" id="A0A6J1DDY2"/>
<name>A0A6J1DDY2_MOMCH</name>
<dbReference type="SUPFAM" id="SSF47616">
    <property type="entry name" value="GST C-terminal domain-like"/>
    <property type="match status" value="1"/>
</dbReference>
<dbReference type="KEGG" id="mcha:111019191"/>
<comment type="subcellular location">
    <subcellularLocation>
        <location evidence="3">Cytoplasm</location>
        <location evidence="3">Cytosol</location>
    </subcellularLocation>
</comment>
<dbReference type="OrthoDB" id="4951845at2759"/>
<comment type="similarity">
    <text evidence="3">Belongs to the GST superfamily.</text>
</comment>
<dbReference type="Gene3D" id="1.20.1050.10">
    <property type="match status" value="1"/>
</dbReference>
<dbReference type="InterPro" id="IPR010987">
    <property type="entry name" value="Glutathione-S-Trfase_C-like"/>
</dbReference>